<dbReference type="InterPro" id="IPR036186">
    <property type="entry name" value="Serpin_sf"/>
</dbReference>
<feature type="chain" id="PRO_5039081168" evidence="2">
    <location>
        <begin position="28"/>
        <end position="409"/>
    </location>
</feature>
<dbReference type="InterPro" id="IPR042178">
    <property type="entry name" value="Serpin_sf_1"/>
</dbReference>
<dbReference type="InterPro" id="IPR042185">
    <property type="entry name" value="Serpin_sf_2"/>
</dbReference>
<evidence type="ECO:0000256" key="2">
    <source>
        <dbReference type="SAM" id="SignalP"/>
    </source>
</evidence>
<gene>
    <name evidence="4" type="ORF">IAD31_08540</name>
</gene>
<dbReference type="Pfam" id="PF00079">
    <property type="entry name" value="Serpin"/>
    <property type="match status" value="1"/>
</dbReference>
<dbReference type="Gene3D" id="3.30.497.10">
    <property type="entry name" value="Antithrombin, subunit I, domain 2"/>
    <property type="match status" value="1"/>
</dbReference>
<evidence type="ECO:0000256" key="1">
    <source>
        <dbReference type="RuleBase" id="RU000411"/>
    </source>
</evidence>
<dbReference type="Gene3D" id="2.30.39.10">
    <property type="entry name" value="Alpha-1-antitrypsin, domain 1"/>
    <property type="match status" value="1"/>
</dbReference>
<name>A0A9D0YT50_9FIRM</name>
<dbReference type="PROSITE" id="PS51257">
    <property type="entry name" value="PROKAR_LIPOPROTEIN"/>
    <property type="match status" value="1"/>
</dbReference>
<comment type="caution">
    <text evidence="4">The sequence shown here is derived from an EMBL/GenBank/DDBJ whole genome shotgun (WGS) entry which is preliminary data.</text>
</comment>
<feature type="domain" description="Serpin" evidence="3">
    <location>
        <begin position="57"/>
        <end position="409"/>
    </location>
</feature>
<sequence length="409" mass="45281">MKKKRLALLVVGAMLCSALVGCTKTYATDLMDGVKEGTPTEVQVQEETWEGMQDFSVKLLQTTCDEEENTLVSPMSVLSALAMTANGARGETRAQMEDVLGGSVEQLNGALAGLGQEEDSPLYLANSIWFAEGGGITPNPDFLQVNADCYRAGVFEAPFDQTTVTDINRWVKEHTHGMVEEILKEIPRDTVMYLINTLAFEAEWENPYENSDVWQQAFTNQEGKVQQVSMLHSEEQFYLRDDQAQGFMKCYQGGRYAFVALLPDKGISVLDYVEGLDGQQLKELLEDPTSVPVTVTMPKFESEMEVDLREVLKEMEMVLPFDSAQADFTGLGTSPEGNLFINQVFHKAYLEVQETGTRGGAATAVEINCEGAFQEPEDQKVVTLDRPFVYLVVDTSSMLPVFMGTVLSV</sequence>
<dbReference type="AlphaFoldDB" id="A0A9D0YT50"/>
<reference evidence="4" key="2">
    <citation type="journal article" date="2021" name="PeerJ">
        <title>Extensive microbial diversity within the chicken gut microbiome revealed by metagenomics and culture.</title>
        <authorList>
            <person name="Gilroy R."/>
            <person name="Ravi A."/>
            <person name="Getino M."/>
            <person name="Pursley I."/>
            <person name="Horton D.L."/>
            <person name="Alikhan N.F."/>
            <person name="Baker D."/>
            <person name="Gharbi K."/>
            <person name="Hall N."/>
            <person name="Watson M."/>
            <person name="Adriaenssens E.M."/>
            <person name="Foster-Nyarko E."/>
            <person name="Jarju S."/>
            <person name="Secka A."/>
            <person name="Antonio M."/>
            <person name="Oren A."/>
            <person name="Chaudhuri R.R."/>
            <person name="La Ragione R."/>
            <person name="Hildebrand F."/>
            <person name="Pallen M.J."/>
        </authorList>
    </citation>
    <scope>NUCLEOTIDE SEQUENCE</scope>
    <source>
        <strain evidence="4">ChiGjej2B2-12916</strain>
    </source>
</reference>
<evidence type="ECO:0000313" key="5">
    <source>
        <dbReference type="Proteomes" id="UP000886879"/>
    </source>
</evidence>
<dbReference type="SUPFAM" id="SSF56574">
    <property type="entry name" value="Serpins"/>
    <property type="match status" value="1"/>
</dbReference>
<protein>
    <submittedName>
        <fullName evidence="4">Serpin family protein</fullName>
    </submittedName>
</protein>
<dbReference type="GO" id="GO:0005615">
    <property type="term" value="C:extracellular space"/>
    <property type="evidence" value="ECO:0007669"/>
    <property type="project" value="InterPro"/>
</dbReference>
<dbReference type="CDD" id="cd19589">
    <property type="entry name" value="serpin_tengpin-like"/>
    <property type="match status" value="1"/>
</dbReference>
<dbReference type="PROSITE" id="PS00284">
    <property type="entry name" value="SERPIN"/>
    <property type="match status" value="1"/>
</dbReference>
<comment type="similarity">
    <text evidence="1">Belongs to the serpin family.</text>
</comment>
<reference evidence="4" key="1">
    <citation type="submission" date="2020-10" db="EMBL/GenBank/DDBJ databases">
        <authorList>
            <person name="Gilroy R."/>
        </authorList>
    </citation>
    <scope>NUCLEOTIDE SEQUENCE</scope>
    <source>
        <strain evidence="4">ChiGjej2B2-12916</strain>
    </source>
</reference>
<evidence type="ECO:0000313" key="4">
    <source>
        <dbReference type="EMBL" id="HIQ61622.1"/>
    </source>
</evidence>
<organism evidence="4 5">
    <name type="scientific">Candidatus Enterenecus faecium</name>
    <dbReference type="NCBI Taxonomy" id="2840780"/>
    <lineage>
        <taxon>Bacteria</taxon>
        <taxon>Bacillati</taxon>
        <taxon>Bacillota</taxon>
        <taxon>Clostridia</taxon>
        <taxon>Eubacteriales</taxon>
        <taxon>Candidatus Enterenecus</taxon>
    </lineage>
</organism>
<dbReference type="InterPro" id="IPR023795">
    <property type="entry name" value="Serpin_CS"/>
</dbReference>
<dbReference type="EMBL" id="DVFO01000090">
    <property type="protein sequence ID" value="HIQ61622.1"/>
    <property type="molecule type" value="Genomic_DNA"/>
</dbReference>
<dbReference type="PANTHER" id="PTHR11461:SF211">
    <property type="entry name" value="GH10112P-RELATED"/>
    <property type="match status" value="1"/>
</dbReference>
<proteinExistence type="inferred from homology"/>
<dbReference type="SMART" id="SM00093">
    <property type="entry name" value="SERPIN"/>
    <property type="match status" value="1"/>
</dbReference>
<dbReference type="InterPro" id="IPR023796">
    <property type="entry name" value="Serpin_dom"/>
</dbReference>
<dbReference type="GO" id="GO:0004867">
    <property type="term" value="F:serine-type endopeptidase inhibitor activity"/>
    <property type="evidence" value="ECO:0007669"/>
    <property type="project" value="InterPro"/>
</dbReference>
<dbReference type="PANTHER" id="PTHR11461">
    <property type="entry name" value="SERINE PROTEASE INHIBITOR, SERPIN"/>
    <property type="match status" value="1"/>
</dbReference>
<accession>A0A9D0YT50</accession>
<dbReference type="Proteomes" id="UP000886879">
    <property type="component" value="Unassembled WGS sequence"/>
</dbReference>
<feature type="signal peptide" evidence="2">
    <location>
        <begin position="1"/>
        <end position="27"/>
    </location>
</feature>
<dbReference type="InterPro" id="IPR000215">
    <property type="entry name" value="Serpin_fam"/>
</dbReference>
<keyword evidence="2" id="KW-0732">Signal</keyword>
<evidence type="ECO:0000259" key="3">
    <source>
        <dbReference type="SMART" id="SM00093"/>
    </source>
</evidence>